<keyword evidence="2" id="KW-1133">Transmembrane helix</keyword>
<keyword evidence="1" id="KW-0175">Coiled coil</keyword>
<evidence type="ECO:0000256" key="1">
    <source>
        <dbReference type="SAM" id="Coils"/>
    </source>
</evidence>
<name>A0AA43GU78_9CYAN</name>
<proteinExistence type="predicted"/>
<organism evidence="3 4">
    <name type="scientific">Chrysosporum bergii ANA360D</name>
    <dbReference type="NCBI Taxonomy" id="617107"/>
    <lineage>
        <taxon>Bacteria</taxon>
        <taxon>Bacillati</taxon>
        <taxon>Cyanobacteriota</taxon>
        <taxon>Cyanophyceae</taxon>
        <taxon>Nostocales</taxon>
        <taxon>Nodulariaceae</taxon>
        <taxon>Chrysosporum</taxon>
    </lineage>
</organism>
<feature type="transmembrane region" description="Helical" evidence="2">
    <location>
        <begin position="12"/>
        <end position="34"/>
    </location>
</feature>
<accession>A0AA43GU78</accession>
<gene>
    <name evidence="3" type="ORF">NWP17_15520</name>
</gene>
<evidence type="ECO:0000313" key="3">
    <source>
        <dbReference type="EMBL" id="MDH6061824.1"/>
    </source>
</evidence>
<feature type="coiled-coil region" evidence="1">
    <location>
        <begin position="90"/>
        <end position="137"/>
    </location>
</feature>
<feature type="transmembrane region" description="Helical" evidence="2">
    <location>
        <begin position="54"/>
        <end position="71"/>
    </location>
</feature>
<dbReference type="AlphaFoldDB" id="A0AA43GU78"/>
<comment type="caution">
    <text evidence="3">The sequence shown here is derived from an EMBL/GenBank/DDBJ whole genome shotgun (WGS) entry which is preliminary data.</text>
</comment>
<dbReference type="RefSeq" id="WP_280655773.1">
    <property type="nucleotide sequence ID" value="NZ_JANQDH010000108.1"/>
</dbReference>
<keyword evidence="2" id="KW-0812">Transmembrane</keyword>
<evidence type="ECO:0000313" key="4">
    <source>
        <dbReference type="Proteomes" id="UP001159387"/>
    </source>
</evidence>
<evidence type="ECO:0000256" key="2">
    <source>
        <dbReference type="SAM" id="Phobius"/>
    </source>
</evidence>
<sequence>MGLKIKQIWVNFLSLLPGTTLTVTTIAIAFLRFYDQQDFSILGKIAHPRTWSNRLTVAAILVAMVAFGVEWNRRNRETARLDESERTRIAEAARVENERTQARQREARRDYIAAEERNRASEERNRADRERERAVSRARIQNRWIILQIQHQLQPTGQTRAALRDFMAFLREYGE</sequence>
<reference evidence="3 4" key="1">
    <citation type="journal article" date="2023" name="J. Phycol.">
        <title>Chrysosporum ovalisporum is synonymous with the true-branching cyanobacterium Umezakia natans (Nostocales/Aphanizomenonaceae).</title>
        <authorList>
            <person name="McGregor G.B."/>
            <person name="Sendall B.C."/>
            <person name="Niiyama Y."/>
            <person name="Tuji A."/>
            <person name="Willis A."/>
        </authorList>
    </citation>
    <scope>NUCLEOTIDE SEQUENCE [LARGE SCALE GENOMIC DNA]</scope>
    <source>
        <strain evidence="3 4">ANA360D</strain>
    </source>
</reference>
<keyword evidence="2" id="KW-0472">Membrane</keyword>
<dbReference type="Proteomes" id="UP001159387">
    <property type="component" value="Unassembled WGS sequence"/>
</dbReference>
<dbReference type="EMBL" id="JANQDH010000108">
    <property type="protein sequence ID" value="MDH6061824.1"/>
    <property type="molecule type" value="Genomic_DNA"/>
</dbReference>
<protein>
    <submittedName>
        <fullName evidence="3">Uncharacterized protein</fullName>
    </submittedName>
</protein>
<keyword evidence="4" id="KW-1185">Reference proteome</keyword>